<name>V2QFW0_9BACT</name>
<dbReference type="SUPFAM" id="SSF56935">
    <property type="entry name" value="Porins"/>
    <property type="match status" value="1"/>
</dbReference>
<sequence length="379" mass="40090">MKKVLLTLIAVLMAVPAFAIEVYNNGENAVDIYGTLRGYIGYGHGVDGVSDTTDDNFLYGIQGNSRIGVRLKVGNFSGQVELGAVEATLYGRSTGSNVGLRQAWGAYSFGNAGALLAGKTDTPTAMGGFISDIMDTDGGLNGFGGSTTGSRRFQIQYNVAGLSIALIENDMAYGPGVSYGYTDGGETIPRLGLSYTYKNPSLLVKVAATYSALNGTINAPVSDTRWATVHAFGVALGLKPTFMDGKMWLSVLARYGMNEELYGEAKTVYNGGLMAHSSIGNYVGVQADGTVDNVQRAAVALELGYNVNDMIAVIVGGGYQHSMIDALTYDVGSYAVFLQAPIKISGNFALIPQFTYTGTRLDSDNKDSLVLAMQARITF</sequence>
<dbReference type="RefSeq" id="WP_023275954.1">
    <property type="nucleotide sequence ID" value="NZ_CP097562.1"/>
</dbReference>
<dbReference type="Proteomes" id="UP000017429">
    <property type="component" value="Chromosome"/>
</dbReference>
<dbReference type="KEGG" id="msch:N508_001671"/>
<dbReference type="AlphaFoldDB" id="V2QFW0"/>
<protein>
    <submittedName>
        <fullName evidence="1">Uncharacterized protein</fullName>
    </submittedName>
</protein>
<reference evidence="1" key="3">
    <citation type="submission" date="2022-06" db="EMBL/GenBank/DDBJ databases">
        <title>Resources to Facilitate Use of the Altered Schaedler Flora (ASF) Mouse Model to Study Microbiome Function.</title>
        <authorList>
            <person name="Proctor A."/>
            <person name="Parvinroo S."/>
            <person name="Richie T."/>
            <person name="Jia X."/>
            <person name="Lee S.T.M."/>
            <person name="Karp P.D."/>
            <person name="Paley S."/>
            <person name="Kostic A.D."/>
            <person name="Pierre J.F."/>
            <person name="Wannemuehler M.J."/>
            <person name="Phillips G.J."/>
        </authorList>
    </citation>
    <scope>NUCLEOTIDE SEQUENCE</scope>
    <source>
        <strain evidence="1">ASF457</strain>
    </source>
</reference>
<reference evidence="1" key="1">
    <citation type="journal article" date="2014" name="Genome Announc.">
        <title>Draft genome sequences of the altered schaedler flora, a defined bacterial community from gnotobiotic mice.</title>
        <authorList>
            <person name="Wannemuehler M.J."/>
            <person name="Overstreet A.M."/>
            <person name="Ward D.V."/>
            <person name="Phillips G.J."/>
        </authorList>
    </citation>
    <scope>NUCLEOTIDE SEQUENCE</scope>
    <source>
        <strain evidence="1">ASF457</strain>
    </source>
</reference>
<gene>
    <name evidence="1" type="ORF">N508_001671</name>
</gene>
<dbReference type="InterPro" id="IPR023614">
    <property type="entry name" value="Porin_dom_sf"/>
</dbReference>
<proteinExistence type="predicted"/>
<dbReference type="EMBL" id="CP097562">
    <property type="protein sequence ID" value="USF24582.1"/>
    <property type="molecule type" value="Genomic_DNA"/>
</dbReference>
<organism evidence="1 2">
    <name type="scientific">Mucispirillum schaedleri ASF457</name>
    <dbReference type="NCBI Taxonomy" id="1379858"/>
    <lineage>
        <taxon>Bacteria</taxon>
        <taxon>Pseudomonadati</taxon>
        <taxon>Deferribacterota</taxon>
        <taxon>Deferribacteres</taxon>
        <taxon>Deferribacterales</taxon>
        <taxon>Mucispirillaceae</taxon>
        <taxon>Mucispirillum</taxon>
    </lineage>
</organism>
<dbReference type="Gene3D" id="2.40.160.10">
    <property type="entry name" value="Porin"/>
    <property type="match status" value="1"/>
</dbReference>
<dbReference type="eggNOG" id="COG3637">
    <property type="taxonomic scope" value="Bacteria"/>
</dbReference>
<keyword evidence="2" id="KW-1185">Reference proteome</keyword>
<dbReference type="OrthoDB" id="5319593at2"/>
<evidence type="ECO:0000313" key="1">
    <source>
        <dbReference type="EMBL" id="USF24582.1"/>
    </source>
</evidence>
<evidence type="ECO:0000313" key="2">
    <source>
        <dbReference type="Proteomes" id="UP000017429"/>
    </source>
</evidence>
<reference evidence="1" key="2">
    <citation type="submission" date="2022-05" db="EMBL/GenBank/DDBJ databases">
        <authorList>
            <person name="Proctor A.L."/>
            <person name="Phillips G.J."/>
            <person name="Wannemuehler M.J."/>
        </authorList>
    </citation>
    <scope>NUCLEOTIDE SEQUENCE</scope>
    <source>
        <strain evidence="1">ASF457</strain>
    </source>
</reference>
<accession>V2QFW0</accession>